<organism evidence="1">
    <name type="scientific">freshwater metagenome</name>
    <dbReference type="NCBI Taxonomy" id="449393"/>
    <lineage>
        <taxon>unclassified sequences</taxon>
        <taxon>metagenomes</taxon>
        <taxon>ecological metagenomes</taxon>
    </lineage>
</organism>
<dbReference type="NCBIfam" id="NF004858">
    <property type="entry name" value="PRK06213.1"/>
    <property type="match status" value="1"/>
</dbReference>
<dbReference type="CDD" id="cd06558">
    <property type="entry name" value="crotonase-like"/>
    <property type="match status" value="1"/>
</dbReference>
<dbReference type="GO" id="GO:0003824">
    <property type="term" value="F:catalytic activity"/>
    <property type="evidence" value="ECO:0007669"/>
    <property type="project" value="UniProtKB-ARBA"/>
</dbReference>
<evidence type="ECO:0000313" key="1">
    <source>
        <dbReference type="EMBL" id="CAB4886455.1"/>
    </source>
</evidence>
<dbReference type="SUPFAM" id="SSF52096">
    <property type="entry name" value="ClpP/crotonase"/>
    <property type="match status" value="1"/>
</dbReference>
<dbReference type="AlphaFoldDB" id="A0A6J7EZ52"/>
<dbReference type="InterPro" id="IPR029045">
    <property type="entry name" value="ClpP/crotonase-like_dom_sf"/>
</dbReference>
<reference evidence="1" key="1">
    <citation type="submission" date="2020-05" db="EMBL/GenBank/DDBJ databases">
        <authorList>
            <person name="Chiriac C."/>
            <person name="Salcher M."/>
            <person name="Ghai R."/>
            <person name="Kavagutti S V."/>
        </authorList>
    </citation>
    <scope>NUCLEOTIDE SEQUENCE</scope>
</reference>
<accession>A0A6J7EZ52</accession>
<dbReference type="PANTHER" id="PTHR11941">
    <property type="entry name" value="ENOYL-COA HYDRATASE-RELATED"/>
    <property type="match status" value="1"/>
</dbReference>
<protein>
    <submittedName>
        <fullName evidence="1">Unannotated protein</fullName>
    </submittedName>
</protein>
<dbReference type="Gene3D" id="3.90.226.10">
    <property type="entry name" value="2-enoyl-CoA Hydratase, Chain A, domain 1"/>
    <property type="match status" value="1"/>
</dbReference>
<dbReference type="PANTHER" id="PTHR11941:SF54">
    <property type="entry name" value="ENOYL-COA HYDRATASE, MITOCHONDRIAL"/>
    <property type="match status" value="1"/>
</dbReference>
<dbReference type="InterPro" id="IPR001753">
    <property type="entry name" value="Enoyl-CoA_hydra/iso"/>
</dbReference>
<proteinExistence type="predicted"/>
<sequence>MTSEHVSVERRDSVLIVHLDDGKANALSPSIIAAIGAALDTAESDDTIGALVLHGREGKFCAGFDLSIMRSGDLAAMSSLVSDGGDLVSRLYGSPVPIVAACTGHALAAGALVLLGCDVRVGADVDCKIGLNEVAIGMVLPTWALSIAVERLSRRHLQLAVATARVTDGAGAVDVGFLDEVVAVDNVLDTAILRATELAALSARAYAGTVRALRGELLARMADEIASDRRLGTVPTV</sequence>
<gene>
    <name evidence="1" type="ORF">UFOPK3376_02310</name>
</gene>
<dbReference type="Pfam" id="PF00378">
    <property type="entry name" value="ECH_1"/>
    <property type="match status" value="1"/>
</dbReference>
<name>A0A6J7EZ52_9ZZZZ</name>
<dbReference type="EMBL" id="CAFBLP010000069">
    <property type="protein sequence ID" value="CAB4886455.1"/>
    <property type="molecule type" value="Genomic_DNA"/>
</dbReference>
<dbReference type="GO" id="GO:0006635">
    <property type="term" value="P:fatty acid beta-oxidation"/>
    <property type="evidence" value="ECO:0007669"/>
    <property type="project" value="TreeGrafter"/>
</dbReference>